<evidence type="ECO:0000256" key="2">
    <source>
        <dbReference type="ARBA" id="ARBA00006375"/>
    </source>
</evidence>
<dbReference type="GO" id="GO:0022857">
    <property type="term" value="F:transmembrane transporter activity"/>
    <property type="evidence" value="ECO:0007669"/>
    <property type="project" value="TreeGrafter"/>
</dbReference>
<dbReference type="InterPro" id="IPR050567">
    <property type="entry name" value="Mitochondrial_Carrier"/>
</dbReference>
<comment type="similarity">
    <text evidence="2 10">Belongs to the mitochondrial carrier (TC 2.A.29) family.</text>
</comment>
<comment type="caution">
    <text evidence="11">The sequence shown here is derived from an EMBL/GenBank/DDBJ whole genome shotgun (WGS) entry which is preliminary data.</text>
</comment>
<keyword evidence="6" id="KW-1133">Transmembrane helix</keyword>
<keyword evidence="7" id="KW-0496">Mitochondrion</keyword>
<sequence length="354" mass="39926">MVAVAAQTGVAASQNTPSVQQMNPFQQITCSSLSGSLGIFVGFPFDTIKTKLQTQEKGTYRGVVDCLTKTVKNEGFRRLYSGLMAPLSVASIRQSVIFGSNRVFNSMLDIQNTIFNHKKHDPLENYFFKVFHEIEEEIEEEIEKLVHSQNFKLLASGVLTGVCNRCSFFGFELLFVVTPSDQIKIQMQSGDSSSMLRTLKHIYAKKGVINGIYRGWRASVTREMLYYGAYFISYEHYRFLFAKINPFSEHGYSGIPSQNIFHPATMFNTLISGGLAGCTSWIVNLPADYVKSRLQGDSIDNPKYKGMKDCAIQTYKAHGTWKVFYTGMVPTLVRAFPVHATILLSYELFKQMIM</sequence>
<keyword evidence="12" id="KW-1185">Reference proteome</keyword>
<dbReference type="InterPro" id="IPR018108">
    <property type="entry name" value="MCP_transmembrane"/>
</dbReference>
<dbReference type="SUPFAM" id="SSF103506">
    <property type="entry name" value="Mitochondrial carrier"/>
    <property type="match status" value="1"/>
</dbReference>
<feature type="repeat" description="Solcar" evidence="9">
    <location>
        <begin position="22"/>
        <end position="107"/>
    </location>
</feature>
<keyword evidence="4 9" id="KW-0812">Transmembrane</keyword>
<dbReference type="PRINTS" id="PR00926">
    <property type="entry name" value="MITOCARRIER"/>
</dbReference>
<feature type="repeat" description="Solcar" evidence="9">
    <location>
        <begin position="151"/>
        <end position="240"/>
    </location>
</feature>
<proteinExistence type="inferred from homology"/>
<reference evidence="11 12" key="1">
    <citation type="submission" date="2024-03" db="EMBL/GenBank/DDBJ databases">
        <title>The Acrasis kona genome and developmental transcriptomes reveal deep origins of eukaryotic multicellular pathways.</title>
        <authorList>
            <person name="Sheikh S."/>
            <person name="Fu C.-J."/>
            <person name="Brown M.W."/>
            <person name="Baldauf S.L."/>
        </authorList>
    </citation>
    <scope>NUCLEOTIDE SEQUENCE [LARGE SCALE GENOMIC DNA]</scope>
    <source>
        <strain evidence="11 12">ATCC MYA-3509</strain>
    </source>
</reference>
<evidence type="ECO:0000256" key="1">
    <source>
        <dbReference type="ARBA" id="ARBA00004225"/>
    </source>
</evidence>
<evidence type="ECO:0000256" key="3">
    <source>
        <dbReference type="ARBA" id="ARBA00022448"/>
    </source>
</evidence>
<protein>
    <submittedName>
        <fullName evidence="11">Solute carrier family 25 member</fullName>
    </submittedName>
</protein>
<dbReference type="Proteomes" id="UP001431209">
    <property type="component" value="Unassembled WGS sequence"/>
</dbReference>
<organism evidence="11 12">
    <name type="scientific">Acrasis kona</name>
    <dbReference type="NCBI Taxonomy" id="1008807"/>
    <lineage>
        <taxon>Eukaryota</taxon>
        <taxon>Discoba</taxon>
        <taxon>Heterolobosea</taxon>
        <taxon>Tetramitia</taxon>
        <taxon>Eutetramitia</taxon>
        <taxon>Acrasidae</taxon>
        <taxon>Acrasis</taxon>
    </lineage>
</organism>
<dbReference type="InterPro" id="IPR002067">
    <property type="entry name" value="MCP"/>
</dbReference>
<evidence type="ECO:0000256" key="10">
    <source>
        <dbReference type="RuleBase" id="RU000488"/>
    </source>
</evidence>
<dbReference type="GO" id="GO:0031966">
    <property type="term" value="C:mitochondrial membrane"/>
    <property type="evidence" value="ECO:0007669"/>
    <property type="project" value="UniProtKB-SubCell"/>
</dbReference>
<evidence type="ECO:0000256" key="7">
    <source>
        <dbReference type="ARBA" id="ARBA00023128"/>
    </source>
</evidence>
<keyword evidence="3 10" id="KW-0813">Transport</keyword>
<evidence type="ECO:0000256" key="8">
    <source>
        <dbReference type="ARBA" id="ARBA00023136"/>
    </source>
</evidence>
<feature type="repeat" description="Solcar" evidence="9">
    <location>
        <begin position="264"/>
        <end position="352"/>
    </location>
</feature>
<evidence type="ECO:0000256" key="5">
    <source>
        <dbReference type="ARBA" id="ARBA00022737"/>
    </source>
</evidence>
<accession>A0AAW2Z954</accession>
<comment type="subcellular location">
    <subcellularLocation>
        <location evidence="1">Mitochondrion membrane</location>
        <topology evidence="1">Multi-pass membrane protein</topology>
    </subcellularLocation>
</comment>
<keyword evidence="8 9" id="KW-0472">Membrane</keyword>
<dbReference type="PANTHER" id="PTHR45624">
    <property type="entry name" value="MITOCHONDRIAL BASIC AMINO ACIDS TRANSPORTER-RELATED"/>
    <property type="match status" value="1"/>
</dbReference>
<keyword evidence="5" id="KW-0677">Repeat</keyword>
<dbReference type="InterPro" id="IPR023395">
    <property type="entry name" value="MCP_dom_sf"/>
</dbReference>
<gene>
    <name evidence="11" type="ORF">AKO1_011709</name>
</gene>
<evidence type="ECO:0000313" key="11">
    <source>
        <dbReference type="EMBL" id="KAL0485271.1"/>
    </source>
</evidence>
<dbReference type="AlphaFoldDB" id="A0AAW2Z954"/>
<evidence type="ECO:0000256" key="9">
    <source>
        <dbReference type="PROSITE-ProRule" id="PRU00282"/>
    </source>
</evidence>
<dbReference type="Pfam" id="PF00153">
    <property type="entry name" value="Mito_carr"/>
    <property type="match status" value="3"/>
</dbReference>
<evidence type="ECO:0000256" key="6">
    <source>
        <dbReference type="ARBA" id="ARBA00022989"/>
    </source>
</evidence>
<dbReference type="EMBL" id="JAOPGA020001124">
    <property type="protein sequence ID" value="KAL0485271.1"/>
    <property type="molecule type" value="Genomic_DNA"/>
</dbReference>
<evidence type="ECO:0000313" key="12">
    <source>
        <dbReference type="Proteomes" id="UP001431209"/>
    </source>
</evidence>
<evidence type="ECO:0000256" key="4">
    <source>
        <dbReference type="ARBA" id="ARBA00022692"/>
    </source>
</evidence>
<dbReference type="Gene3D" id="1.50.40.10">
    <property type="entry name" value="Mitochondrial carrier domain"/>
    <property type="match status" value="1"/>
</dbReference>
<name>A0AAW2Z954_9EUKA</name>
<dbReference type="PROSITE" id="PS50920">
    <property type="entry name" value="SOLCAR"/>
    <property type="match status" value="3"/>
</dbReference>